<dbReference type="HAMAP" id="MF_01980">
    <property type="entry name" value="Phosphofructokinase_II_Long"/>
    <property type="match status" value="1"/>
</dbReference>
<feature type="site" description="Important for catalytic activity and substrate specificity; stabilizes the transition state when the phosphoryl donor is PPi; prevents ATP from binding by mimicking the alpha-phosphate group of ATP" evidence="10">
    <location>
        <position position="199"/>
    </location>
</feature>
<feature type="active site" description="Proton acceptor" evidence="10">
    <location>
        <position position="228"/>
    </location>
</feature>
<dbReference type="PIRSF" id="PIRSF005677">
    <property type="entry name" value="PPi_PFK_PfpB"/>
    <property type="match status" value="1"/>
</dbReference>
<evidence type="ECO:0000259" key="11">
    <source>
        <dbReference type="Pfam" id="PF00365"/>
    </source>
</evidence>
<dbReference type="InterPro" id="IPR011183">
    <property type="entry name" value="PfpB_PPi_PFK"/>
</dbReference>
<dbReference type="Proteomes" id="UP000011083">
    <property type="component" value="Unassembled WGS sequence"/>
</dbReference>
<evidence type="ECO:0000256" key="7">
    <source>
        <dbReference type="ARBA" id="ARBA00022842"/>
    </source>
</evidence>
<comment type="catalytic activity">
    <reaction evidence="9 10">
        <text>beta-D-fructose 6-phosphate + diphosphate = beta-D-fructose 1,6-bisphosphate + phosphate + H(+)</text>
        <dbReference type="Rhea" id="RHEA:13613"/>
        <dbReference type="ChEBI" id="CHEBI:15378"/>
        <dbReference type="ChEBI" id="CHEBI:32966"/>
        <dbReference type="ChEBI" id="CHEBI:33019"/>
        <dbReference type="ChEBI" id="CHEBI:43474"/>
        <dbReference type="ChEBI" id="CHEBI:57634"/>
        <dbReference type="EC" id="2.7.1.90"/>
    </reaction>
</comment>
<dbReference type="NCBIfam" id="TIGR02477">
    <property type="entry name" value="PFKA_PPi"/>
    <property type="match status" value="1"/>
</dbReference>
<dbReference type="Gene3D" id="1.10.10.480">
    <property type="entry name" value="Phosphofructokinase, domain 3"/>
    <property type="match status" value="1"/>
</dbReference>
<evidence type="ECO:0000256" key="2">
    <source>
        <dbReference type="ARBA" id="ARBA00003138"/>
    </source>
</evidence>
<keyword evidence="5 10" id="KW-0479">Metal-binding</keyword>
<dbReference type="GO" id="GO:0005829">
    <property type="term" value="C:cytosol"/>
    <property type="evidence" value="ECO:0007669"/>
    <property type="project" value="TreeGrafter"/>
</dbReference>
<dbReference type="PRINTS" id="PR00476">
    <property type="entry name" value="PHFRCTKINASE"/>
</dbReference>
<dbReference type="InterPro" id="IPR000023">
    <property type="entry name" value="Phosphofructokinase_dom"/>
</dbReference>
<feature type="binding site" evidence="10">
    <location>
        <begin position="438"/>
        <end position="441"/>
    </location>
    <ligand>
        <name>substrate</name>
    </ligand>
</feature>
<evidence type="ECO:0000256" key="6">
    <source>
        <dbReference type="ARBA" id="ARBA00022777"/>
    </source>
</evidence>
<dbReference type="GO" id="GO:0006002">
    <property type="term" value="P:fructose 6-phosphate metabolic process"/>
    <property type="evidence" value="ECO:0007669"/>
    <property type="project" value="InterPro"/>
</dbReference>
<evidence type="ECO:0000313" key="13">
    <source>
        <dbReference type="Proteomes" id="UP000011083"/>
    </source>
</evidence>
<evidence type="ECO:0000256" key="9">
    <source>
        <dbReference type="ARBA" id="ARBA00048072"/>
    </source>
</evidence>
<dbReference type="OMA" id="SAKKYWH"/>
<comment type="cofactor">
    <cofactor evidence="1 10">
        <name>Mg(2+)</name>
        <dbReference type="ChEBI" id="CHEBI:18420"/>
    </cofactor>
</comment>
<gene>
    <name evidence="12" type="ORF">ACA1_368710</name>
</gene>
<comment type="subunit">
    <text evidence="10">Homodimer or monomer.</text>
</comment>
<keyword evidence="6 10" id="KW-0418">Kinase</keyword>
<dbReference type="KEGG" id="acan:ACA1_368710"/>
<dbReference type="Gene3D" id="3.40.50.460">
    <property type="entry name" value="Phosphofructokinase domain"/>
    <property type="match status" value="1"/>
</dbReference>
<feature type="binding site" evidence="10">
    <location>
        <position position="86"/>
    </location>
    <ligand>
        <name>diphosphate</name>
        <dbReference type="ChEBI" id="CHEBI:33019"/>
    </ligand>
</feature>
<sequence>MSEVVEVSTLQRARLAHQPPVTPTLRGRTTLRRHAHPTSSLAQPEEIEKRLPHIFGQPRVELEAASTAGDDASHSPLRIGVVLSGGQAAGGHNVIAGLFDYVAAGHPHSKLYGFIGGPIGLVKGDFIVIDAPLVAKYRNQGGFDIIGAIALHHSRVDQKNLLAESKRADKIETDKQLLASRVVCENLALDGLVIIGGDDSNTNAALLAEYFKSHHLKTNVVGVPKTIDGDLKSSLGVEVSFGFDTACMIYSELIGNIATDANSSRKYYHFIRLMGRSASHITLECALQTRPNITLIGEEVAARKQTLSDLTNELCHVIVERAKAGKNFGIVLLPEGLIEFVPEVHRLISELNELMAKGNSADVVGEKLTEESRAVFDFLPSAIRHELLLDRDPHGNVQVSKIETEKLFIHLVTKELKRRKANGQFKGSFSAMGHFFGYEGRCGLPSNFDSNYCYALGRTAGALLDHGLTGYMASVSNLTAPPEQWKSGGLPLTALMNMERRKGKNVPVIRKALVDLDAAPYKELLRHREKWARGEHYRNPGPIQFYGPASGEVNITLQLEFGQAHRHPKAAL</sequence>
<feature type="binding site" evidence="10">
    <location>
        <begin position="274"/>
        <end position="276"/>
    </location>
    <ligand>
        <name>substrate</name>
    </ligand>
</feature>
<dbReference type="InterPro" id="IPR022953">
    <property type="entry name" value="ATP_PFK"/>
</dbReference>
<comment type="caution">
    <text evidence="10">Lacks conserved residue(s) required for the propagation of feature annotation.</text>
</comment>
<dbReference type="SUPFAM" id="SSF53784">
    <property type="entry name" value="Phosphofructokinase"/>
    <property type="match status" value="1"/>
</dbReference>
<feature type="binding site" evidence="10">
    <location>
        <position position="198"/>
    </location>
    <ligand>
        <name>Mg(2+)</name>
        <dbReference type="ChEBI" id="CHEBI:18420"/>
        <note>catalytic</note>
    </ligand>
</feature>
<feature type="domain" description="Phosphofructokinase" evidence="11">
    <location>
        <begin position="78"/>
        <end position="360"/>
    </location>
</feature>
<comment type="similarity">
    <text evidence="10">Belongs to the phosphofructokinase type A (PFKA) family. PPi-dependent PFK group II subfamily. Clade 'Long' sub-subfamily.</text>
</comment>
<comment type="function">
    <text evidence="2 10">Catalyzes the phosphorylation of D-fructose 6-phosphate, the first committing step of glycolysis. Uses inorganic phosphate (PPi) as phosphoryl donor instead of ATP like common ATP-dependent phosphofructokinases (ATP-PFKs), which renders the reaction reversible, and can thus function both in glycolysis and gluconeogenesis. Consistently, PPi-PFK can replace the enzymes of both the forward (ATP-PFK) and reverse (fructose-bisphosphatase (FBPase)) reactions.</text>
</comment>
<dbReference type="VEuPathDB" id="AmoebaDB:ACA1_368710"/>
<feature type="site" description="Important for catalytic activity; stabilizes the transition state when the phosphoryl donor is PPi" evidence="10">
    <location>
        <position position="225"/>
    </location>
</feature>
<dbReference type="EC" id="2.7.1.90" evidence="10"/>
<dbReference type="PANTHER" id="PTHR43650">
    <property type="entry name" value="PYROPHOSPHATE--FRUCTOSE 6-PHOSPHATE 1-PHOSPHOTRANSFERASE"/>
    <property type="match status" value="1"/>
</dbReference>
<keyword evidence="7 10" id="KW-0460">Magnesium</keyword>
<keyword evidence="3 10" id="KW-0963">Cytoplasm</keyword>
<evidence type="ECO:0000256" key="10">
    <source>
        <dbReference type="HAMAP-Rule" id="MF_03185"/>
    </source>
</evidence>
<dbReference type="Pfam" id="PF00365">
    <property type="entry name" value="PFK"/>
    <property type="match status" value="1"/>
</dbReference>
<dbReference type="Gene3D" id="3.40.50.450">
    <property type="match status" value="1"/>
</dbReference>
<evidence type="ECO:0000256" key="3">
    <source>
        <dbReference type="ARBA" id="ARBA00022490"/>
    </source>
</evidence>
<dbReference type="RefSeq" id="XP_004340159.1">
    <property type="nucleotide sequence ID" value="XM_004340111.1"/>
</dbReference>
<dbReference type="GO" id="GO:0046872">
    <property type="term" value="F:metal ion binding"/>
    <property type="evidence" value="ECO:0007669"/>
    <property type="project" value="UniProtKB-KW"/>
</dbReference>
<dbReference type="InterPro" id="IPR035966">
    <property type="entry name" value="PKF_sf"/>
</dbReference>
<dbReference type="PANTHER" id="PTHR43650:SF1">
    <property type="entry name" value="PYROPHOSPHATE--FRUCTOSE 6-PHOSPHATE 1-PHOSPHOTRANSFERASE SUBUNIT BETA 2"/>
    <property type="match status" value="1"/>
</dbReference>
<dbReference type="GO" id="GO:0003872">
    <property type="term" value="F:6-phosphofructokinase activity"/>
    <property type="evidence" value="ECO:0007669"/>
    <property type="project" value="UniProtKB-UniRule"/>
</dbReference>
<dbReference type="GO" id="GO:0047334">
    <property type="term" value="F:diphosphate-fructose-6-phosphate 1-phosphotransferase activity"/>
    <property type="evidence" value="ECO:0007669"/>
    <property type="project" value="UniProtKB-EC"/>
</dbReference>
<keyword evidence="13" id="KW-1185">Reference proteome</keyword>
<dbReference type="EMBL" id="KB007960">
    <property type="protein sequence ID" value="ELR18139.1"/>
    <property type="molecule type" value="Genomic_DNA"/>
</dbReference>
<comment type="activity regulation">
    <text evidence="10">Non-allosteric.</text>
</comment>
<dbReference type="STRING" id="1257118.L8GY22"/>
<evidence type="ECO:0000256" key="4">
    <source>
        <dbReference type="ARBA" id="ARBA00022679"/>
    </source>
</evidence>
<organism evidence="12 13">
    <name type="scientific">Acanthamoeba castellanii (strain ATCC 30010 / Neff)</name>
    <dbReference type="NCBI Taxonomy" id="1257118"/>
    <lineage>
        <taxon>Eukaryota</taxon>
        <taxon>Amoebozoa</taxon>
        <taxon>Discosea</taxon>
        <taxon>Longamoebia</taxon>
        <taxon>Centramoebida</taxon>
        <taxon>Acanthamoebidae</taxon>
        <taxon>Acanthamoeba</taxon>
    </lineage>
</organism>
<dbReference type="GO" id="GO:0005524">
    <property type="term" value="F:ATP binding"/>
    <property type="evidence" value="ECO:0007669"/>
    <property type="project" value="InterPro"/>
</dbReference>
<keyword evidence="4 10" id="KW-0808">Transferase</keyword>
<feature type="binding site" evidence="10">
    <location>
        <begin position="266"/>
        <end position="267"/>
    </location>
    <ligand>
        <name>substrate</name>
        <note>ligand shared between dimeric partners</note>
    </ligand>
</feature>
<dbReference type="UniPathway" id="UPA00109">
    <property type="reaction ID" value="UER00182"/>
</dbReference>
<reference evidence="12 13" key="1">
    <citation type="journal article" date="2013" name="Genome Biol.">
        <title>Genome of Acanthamoeba castellanii highlights extensive lateral gene transfer and early evolution of tyrosine kinase signaling.</title>
        <authorList>
            <person name="Clarke M."/>
            <person name="Lohan A.J."/>
            <person name="Liu B."/>
            <person name="Lagkouvardos I."/>
            <person name="Roy S."/>
            <person name="Zafar N."/>
            <person name="Bertelli C."/>
            <person name="Schilde C."/>
            <person name="Kianianmomeni A."/>
            <person name="Burglin T.R."/>
            <person name="Frech C."/>
            <person name="Turcotte B."/>
            <person name="Kopec K.O."/>
            <person name="Synnott J.M."/>
            <person name="Choo C."/>
            <person name="Paponov I."/>
            <person name="Finkler A."/>
            <person name="Soon Heng Tan C."/>
            <person name="Hutchins A.P."/>
            <person name="Weinmeier T."/>
            <person name="Rattei T."/>
            <person name="Chu J.S."/>
            <person name="Gimenez G."/>
            <person name="Irimia M."/>
            <person name="Rigden D.J."/>
            <person name="Fitzpatrick D.A."/>
            <person name="Lorenzo-Morales J."/>
            <person name="Bateman A."/>
            <person name="Chiu C.H."/>
            <person name="Tang P."/>
            <person name="Hegemann P."/>
            <person name="Fromm H."/>
            <person name="Raoult D."/>
            <person name="Greub G."/>
            <person name="Miranda-Saavedra D."/>
            <person name="Chen N."/>
            <person name="Nash P."/>
            <person name="Ginger M.L."/>
            <person name="Horn M."/>
            <person name="Schaap P."/>
            <person name="Caler L."/>
            <person name="Loftus B."/>
        </authorList>
    </citation>
    <scope>NUCLEOTIDE SEQUENCE [LARGE SCALE GENOMIC DNA]</scope>
    <source>
        <strain evidence="12 13">Neff</strain>
    </source>
</reference>
<evidence type="ECO:0000256" key="5">
    <source>
        <dbReference type="ARBA" id="ARBA00022723"/>
    </source>
</evidence>
<protein>
    <recommendedName>
        <fullName evidence="10">Pyrophosphate--fructose 6-phosphate 1-phosphotransferase</fullName>
        <ecNumber evidence="10">2.7.1.90</ecNumber>
    </recommendedName>
    <alternativeName>
        <fullName evidence="10">6-phosphofructokinase, pyrophosphate dependent</fullName>
    </alternativeName>
    <alternativeName>
        <fullName evidence="10">PPi-dependent phosphofructokinase</fullName>
        <shortName evidence="10">PPi-PFK</shortName>
    </alternativeName>
    <alternativeName>
        <fullName evidence="10">Pyrophosphate-dependent 6-phosphofructose-1-kinase</fullName>
    </alternativeName>
</protein>
<proteinExistence type="inferred from homology"/>
<evidence type="ECO:0000313" key="12">
    <source>
        <dbReference type="EMBL" id="ELR18139.1"/>
    </source>
</evidence>
<accession>L8GY22</accession>
<dbReference type="GeneID" id="14918931"/>
<dbReference type="AlphaFoldDB" id="L8GY22"/>
<evidence type="ECO:0000256" key="8">
    <source>
        <dbReference type="ARBA" id="ARBA00023152"/>
    </source>
</evidence>
<feature type="binding site" evidence="10">
    <location>
        <position position="335"/>
    </location>
    <ligand>
        <name>substrate</name>
    </ligand>
</feature>
<comment type="subcellular location">
    <subcellularLocation>
        <location evidence="10">Cytoplasm</location>
    </subcellularLocation>
</comment>
<evidence type="ECO:0000256" key="1">
    <source>
        <dbReference type="ARBA" id="ARBA00001946"/>
    </source>
</evidence>
<name>L8GY22_ACACF</name>
<feature type="binding site" evidence="10">
    <location>
        <begin position="226"/>
        <end position="228"/>
    </location>
    <ligand>
        <name>substrate</name>
    </ligand>
</feature>
<dbReference type="OrthoDB" id="537915at2759"/>
<comment type="pathway">
    <text evidence="10">Carbohydrate degradation; glycolysis; D-glyceraldehyde 3-phosphate and glycerone phosphate from D-glucose: step 3/4.</text>
</comment>
<dbReference type="NCBIfam" id="NF005482">
    <property type="entry name" value="PRK07085.1"/>
    <property type="match status" value="1"/>
</dbReference>
<dbReference type="GO" id="GO:0009749">
    <property type="term" value="P:response to glucose"/>
    <property type="evidence" value="ECO:0007669"/>
    <property type="project" value="TreeGrafter"/>
</dbReference>
<keyword evidence="8 10" id="KW-0324">Glycolysis</keyword>